<evidence type="ECO:0000313" key="3">
    <source>
        <dbReference type="Proteomes" id="UP001202328"/>
    </source>
</evidence>
<evidence type="ECO:0000256" key="1">
    <source>
        <dbReference type="SAM" id="MobiDB-lite"/>
    </source>
</evidence>
<comment type="caution">
    <text evidence="2">The sequence shown here is derived from an EMBL/GenBank/DDBJ whole genome shotgun (WGS) entry which is preliminary data.</text>
</comment>
<feature type="region of interest" description="Disordered" evidence="1">
    <location>
        <begin position="29"/>
        <end position="48"/>
    </location>
</feature>
<name>A0AAD4SS27_9MAGN</name>
<gene>
    <name evidence="2" type="ORF">MKW98_016680</name>
</gene>
<dbReference type="AlphaFoldDB" id="A0AAD4SS27"/>
<accession>A0AAD4SS27</accession>
<sequence length="71" mass="7854">MISPLKRYTNGSTAIIEFEELEPIGFSRKRAATPDAAPESASKLKEVGEQETVDVVELRLYGKSSVDDLRL</sequence>
<proteinExistence type="predicted"/>
<dbReference type="Proteomes" id="UP001202328">
    <property type="component" value="Unassembled WGS sequence"/>
</dbReference>
<organism evidence="2 3">
    <name type="scientific">Papaver atlanticum</name>
    <dbReference type="NCBI Taxonomy" id="357466"/>
    <lineage>
        <taxon>Eukaryota</taxon>
        <taxon>Viridiplantae</taxon>
        <taxon>Streptophyta</taxon>
        <taxon>Embryophyta</taxon>
        <taxon>Tracheophyta</taxon>
        <taxon>Spermatophyta</taxon>
        <taxon>Magnoliopsida</taxon>
        <taxon>Ranunculales</taxon>
        <taxon>Papaveraceae</taxon>
        <taxon>Papaveroideae</taxon>
        <taxon>Papaver</taxon>
    </lineage>
</organism>
<reference evidence="2" key="1">
    <citation type="submission" date="2022-04" db="EMBL/GenBank/DDBJ databases">
        <title>A functionally conserved STORR gene fusion in Papaver species that diverged 16.8 million years ago.</title>
        <authorList>
            <person name="Catania T."/>
        </authorList>
    </citation>
    <scope>NUCLEOTIDE SEQUENCE</scope>
    <source>
        <strain evidence="2">S-188037</strain>
    </source>
</reference>
<keyword evidence="3" id="KW-1185">Reference proteome</keyword>
<protein>
    <submittedName>
        <fullName evidence="2">Uncharacterized protein</fullName>
    </submittedName>
</protein>
<evidence type="ECO:0000313" key="2">
    <source>
        <dbReference type="EMBL" id="KAI3919127.1"/>
    </source>
</evidence>
<dbReference type="EMBL" id="JAJJMB010008936">
    <property type="protein sequence ID" value="KAI3919127.1"/>
    <property type="molecule type" value="Genomic_DNA"/>
</dbReference>